<dbReference type="RefSeq" id="WP_283871204.1">
    <property type="nucleotide sequence ID" value="NZ_CP126101.1"/>
</dbReference>
<keyword evidence="1" id="KW-1133">Transmembrane helix</keyword>
<dbReference type="AlphaFoldDB" id="A0AAX3WYU5"/>
<evidence type="ECO:0000256" key="1">
    <source>
        <dbReference type="SAM" id="Phobius"/>
    </source>
</evidence>
<evidence type="ECO:0000313" key="3">
    <source>
        <dbReference type="Proteomes" id="UP001178322"/>
    </source>
</evidence>
<organism evidence="2 3">
    <name type="scientific">Lysinibacillus pakistanensis</name>
    <dbReference type="NCBI Taxonomy" id="759811"/>
    <lineage>
        <taxon>Bacteria</taxon>
        <taxon>Bacillati</taxon>
        <taxon>Bacillota</taxon>
        <taxon>Bacilli</taxon>
        <taxon>Bacillales</taxon>
        <taxon>Bacillaceae</taxon>
        <taxon>Lysinibacillus</taxon>
    </lineage>
</organism>
<reference evidence="2" key="1">
    <citation type="submission" date="2023-05" db="EMBL/GenBank/DDBJ databases">
        <title>Comparative genomics of Bacillaceae isolates and their secondary metabolite potential.</title>
        <authorList>
            <person name="Song L."/>
            <person name="Nielsen L.J."/>
            <person name="Mohite O."/>
            <person name="Xu X."/>
            <person name="Weber T."/>
            <person name="Kovacs A.T."/>
        </authorList>
    </citation>
    <scope>NUCLEOTIDE SEQUENCE</scope>
    <source>
        <strain evidence="2">LY1</strain>
    </source>
</reference>
<protein>
    <submittedName>
        <fullName evidence="2">ABC-2 transporter permease</fullName>
    </submittedName>
</protein>
<sequence length="204" mass="23457">MQALLLQRIMVQKWSIFLVFIISAIISFLDIPYLDNPSIGIFAVVFSASIVGGLYDSDYKINWELFVNSLPLTKKTQLQADYLYCYGIVILLFFLMAPAYFSQTAANENFSEHFAMYFAYISSASLLICTQFYIHHLEETKGIRNFKMIIAILIIFIINFPIHYYLSLVAANLLIILVPTIISLIISIFIFHKSLTLYLAKEVY</sequence>
<feature type="transmembrane region" description="Helical" evidence="1">
    <location>
        <begin position="39"/>
        <end position="55"/>
    </location>
</feature>
<gene>
    <name evidence="2" type="ORF">QNH24_06110</name>
</gene>
<feature type="transmembrane region" description="Helical" evidence="1">
    <location>
        <begin position="146"/>
        <end position="166"/>
    </location>
</feature>
<feature type="transmembrane region" description="Helical" evidence="1">
    <location>
        <begin position="14"/>
        <end position="33"/>
    </location>
</feature>
<name>A0AAX3WYU5_9BACI</name>
<dbReference type="InterPro" id="IPR025699">
    <property type="entry name" value="ABC2_memb-like"/>
</dbReference>
<evidence type="ECO:0000313" key="2">
    <source>
        <dbReference type="EMBL" id="WHY52809.1"/>
    </source>
</evidence>
<dbReference type="EMBL" id="CP126101">
    <property type="protein sequence ID" value="WHY52809.1"/>
    <property type="molecule type" value="Genomic_DNA"/>
</dbReference>
<feature type="transmembrane region" description="Helical" evidence="1">
    <location>
        <begin position="114"/>
        <end position="134"/>
    </location>
</feature>
<accession>A0AAX3WYU5</accession>
<feature type="transmembrane region" description="Helical" evidence="1">
    <location>
        <begin position="172"/>
        <end position="191"/>
    </location>
</feature>
<dbReference type="Proteomes" id="UP001178322">
    <property type="component" value="Chromosome"/>
</dbReference>
<proteinExistence type="predicted"/>
<feature type="transmembrane region" description="Helical" evidence="1">
    <location>
        <begin position="83"/>
        <end position="102"/>
    </location>
</feature>
<dbReference type="Pfam" id="PF13346">
    <property type="entry name" value="ABC2_membrane_5"/>
    <property type="match status" value="1"/>
</dbReference>
<keyword evidence="1" id="KW-0812">Transmembrane</keyword>
<keyword evidence="1" id="KW-0472">Membrane</keyword>